<keyword evidence="9" id="KW-0249">Electron transport</keyword>
<comment type="subcellular location">
    <subcellularLocation>
        <location evidence="2">Mitochondrion inner membrane</location>
        <topology evidence="2">Peripheral membrane protein</topology>
        <orientation evidence="2">Matrix side</orientation>
    </subcellularLocation>
</comment>
<protein>
    <recommendedName>
        <fullName evidence="5">NADH dehydrogenase [ubiquinone] 1 alpha subcomplex subunit 7</fullName>
    </recommendedName>
    <alternativeName>
        <fullName evidence="14">Complex I-B14.5a</fullName>
    </alternativeName>
    <alternativeName>
        <fullName evidence="13">NADH-ubiquinone oxidoreductase subunit B14.5a</fullName>
    </alternativeName>
</protein>
<keyword evidence="10" id="KW-0007">Acetylation</keyword>
<keyword evidence="12" id="KW-0472">Membrane</keyword>
<keyword evidence="11" id="KW-0496">Mitochondrion</keyword>
<keyword evidence="6" id="KW-0813">Transport</keyword>
<keyword evidence="17" id="KW-1185">Reference proteome</keyword>
<evidence type="ECO:0000256" key="2">
    <source>
        <dbReference type="ARBA" id="ARBA00004443"/>
    </source>
</evidence>
<organism evidence="16 17">
    <name type="scientific">Cyphomyrmex costatus</name>
    <dbReference type="NCBI Taxonomy" id="456900"/>
    <lineage>
        <taxon>Eukaryota</taxon>
        <taxon>Metazoa</taxon>
        <taxon>Ecdysozoa</taxon>
        <taxon>Arthropoda</taxon>
        <taxon>Hexapoda</taxon>
        <taxon>Insecta</taxon>
        <taxon>Pterygota</taxon>
        <taxon>Neoptera</taxon>
        <taxon>Endopterygota</taxon>
        <taxon>Hymenoptera</taxon>
        <taxon>Apocrita</taxon>
        <taxon>Aculeata</taxon>
        <taxon>Formicoidea</taxon>
        <taxon>Formicidae</taxon>
        <taxon>Myrmicinae</taxon>
        <taxon>Cyphomyrmex</taxon>
    </lineage>
</organism>
<keyword evidence="7" id="KW-0679">Respiratory chain</keyword>
<dbReference type="PANTHER" id="PTHR12485:SF1">
    <property type="entry name" value="NADH DEHYDROGENASE [UBIQUINONE] 1 ALPHA SUBCOMPLEX SUBUNIT 7"/>
    <property type="match status" value="1"/>
</dbReference>
<feature type="non-terminal residue" evidence="16">
    <location>
        <position position="1"/>
    </location>
</feature>
<keyword evidence="16" id="KW-0830">Ubiquinone</keyword>
<dbReference type="STRING" id="456900.A0A195CRE9"/>
<dbReference type="GO" id="GO:0006120">
    <property type="term" value="P:mitochondrial electron transport, NADH to ubiquinone"/>
    <property type="evidence" value="ECO:0007669"/>
    <property type="project" value="TreeGrafter"/>
</dbReference>
<evidence type="ECO:0000256" key="15">
    <source>
        <dbReference type="SAM" id="MobiDB-lite"/>
    </source>
</evidence>
<comment type="similarity">
    <text evidence="3">Belongs to the complex I NDUFA7 subunit family.</text>
</comment>
<dbReference type="PANTHER" id="PTHR12485">
    <property type="entry name" value="NADH-UBIQUINONE OXIDOREDUCTASE SUBUNIT B"/>
    <property type="match status" value="1"/>
</dbReference>
<evidence type="ECO:0000256" key="14">
    <source>
        <dbReference type="ARBA" id="ARBA00033401"/>
    </source>
</evidence>
<evidence type="ECO:0000256" key="12">
    <source>
        <dbReference type="ARBA" id="ARBA00023136"/>
    </source>
</evidence>
<reference evidence="16 17" key="1">
    <citation type="submission" date="2016-03" db="EMBL/GenBank/DDBJ databases">
        <title>Cyphomyrmex costatus WGS genome.</title>
        <authorList>
            <person name="Nygaard S."/>
            <person name="Hu H."/>
            <person name="Boomsma J."/>
            <person name="Zhang G."/>
        </authorList>
    </citation>
    <scope>NUCLEOTIDE SEQUENCE [LARGE SCALE GENOMIC DNA]</scope>
    <source>
        <strain evidence="16">MS0001</strain>
        <tissue evidence="16">Whole body</tissue>
    </source>
</reference>
<gene>
    <name evidence="16" type="ORF">ALC62_05944</name>
</gene>
<comment type="subunit">
    <text evidence="4">Complex I is composed of 45 different subunits.</text>
</comment>
<evidence type="ECO:0000256" key="13">
    <source>
        <dbReference type="ARBA" id="ARBA00030360"/>
    </source>
</evidence>
<dbReference type="Pfam" id="PF07347">
    <property type="entry name" value="CI-B14_5a"/>
    <property type="match status" value="1"/>
</dbReference>
<dbReference type="InterPro" id="IPR009947">
    <property type="entry name" value="NDUA7"/>
</dbReference>
<keyword evidence="8" id="KW-0999">Mitochondrion inner membrane</keyword>
<evidence type="ECO:0000256" key="3">
    <source>
        <dbReference type="ARBA" id="ARBA00005482"/>
    </source>
</evidence>
<dbReference type="EMBL" id="KQ977372">
    <property type="protein sequence ID" value="KYN03281.1"/>
    <property type="molecule type" value="Genomic_DNA"/>
</dbReference>
<dbReference type="AlphaFoldDB" id="A0A195CRE9"/>
<name>A0A195CRE9_9HYME</name>
<evidence type="ECO:0000256" key="6">
    <source>
        <dbReference type="ARBA" id="ARBA00022448"/>
    </source>
</evidence>
<comment type="function">
    <text evidence="1">Accessory subunit of the mitochondrial membrane respiratory chain NADH dehydrogenase (Complex I), that is believed not to be involved in catalysis. Complex I functions in the transfer of electrons from NADH to the respiratory chain. The immediate electron acceptor for the enzyme is believed to be ubiquinone.</text>
</comment>
<evidence type="ECO:0000256" key="5">
    <source>
        <dbReference type="ARBA" id="ARBA00016383"/>
    </source>
</evidence>
<evidence type="ECO:0000256" key="4">
    <source>
        <dbReference type="ARBA" id="ARBA00011533"/>
    </source>
</evidence>
<evidence type="ECO:0000313" key="17">
    <source>
        <dbReference type="Proteomes" id="UP000078542"/>
    </source>
</evidence>
<evidence type="ECO:0000256" key="9">
    <source>
        <dbReference type="ARBA" id="ARBA00022982"/>
    </source>
</evidence>
<evidence type="ECO:0000256" key="7">
    <source>
        <dbReference type="ARBA" id="ARBA00022660"/>
    </source>
</evidence>
<accession>A0A195CRE9</accession>
<dbReference type="Proteomes" id="UP000078542">
    <property type="component" value="Unassembled WGS sequence"/>
</dbReference>
<evidence type="ECO:0000313" key="16">
    <source>
        <dbReference type="EMBL" id="KYN03281.1"/>
    </source>
</evidence>
<dbReference type="GO" id="GO:0005743">
    <property type="term" value="C:mitochondrial inner membrane"/>
    <property type="evidence" value="ECO:0007669"/>
    <property type="project" value="UniProtKB-SubCell"/>
</dbReference>
<evidence type="ECO:0000256" key="10">
    <source>
        <dbReference type="ARBA" id="ARBA00022990"/>
    </source>
</evidence>
<feature type="region of interest" description="Disordered" evidence="15">
    <location>
        <begin position="16"/>
        <end position="36"/>
    </location>
</feature>
<evidence type="ECO:0000256" key="11">
    <source>
        <dbReference type="ARBA" id="ARBA00023128"/>
    </source>
</evidence>
<evidence type="ECO:0000256" key="8">
    <source>
        <dbReference type="ARBA" id="ARBA00022792"/>
    </source>
</evidence>
<proteinExistence type="inferred from homology"/>
<sequence>LKFYFLQRKIILHNRYADEQSKRTQSPPNIPDGPYHKTSQIYYYTRDARREIKQPMLIAATKQIDIEKKSVAEKKFITPGKIHN</sequence>
<evidence type="ECO:0000256" key="1">
    <source>
        <dbReference type="ARBA" id="ARBA00003195"/>
    </source>
</evidence>